<keyword evidence="2 4" id="KW-0863">Zinc-finger</keyword>
<protein>
    <recommendedName>
        <fullName evidence="6">MYND-type domain-containing protein</fullName>
    </recommendedName>
</protein>
<evidence type="ECO:0000256" key="4">
    <source>
        <dbReference type="PROSITE-ProRule" id="PRU00134"/>
    </source>
</evidence>
<keyword evidence="8" id="KW-1185">Reference proteome</keyword>
<feature type="region of interest" description="Disordered" evidence="5">
    <location>
        <begin position="297"/>
        <end position="324"/>
    </location>
</feature>
<evidence type="ECO:0000256" key="2">
    <source>
        <dbReference type="ARBA" id="ARBA00022771"/>
    </source>
</evidence>
<accession>A0A2P5HMQ6</accession>
<dbReference type="AlphaFoldDB" id="A0A2P5HMQ6"/>
<dbReference type="Proteomes" id="UP000094444">
    <property type="component" value="Unassembled WGS sequence"/>
</dbReference>
<dbReference type="SUPFAM" id="SSF144232">
    <property type="entry name" value="HIT/MYND zinc finger-like"/>
    <property type="match status" value="1"/>
</dbReference>
<dbReference type="Gene3D" id="6.10.140.2220">
    <property type="match status" value="1"/>
</dbReference>
<proteinExistence type="predicted"/>
<reference evidence="7" key="1">
    <citation type="submission" date="2017-09" db="EMBL/GenBank/DDBJ databases">
        <title>Polyketide synthases of a Diaporthe helianthi virulent isolate.</title>
        <authorList>
            <person name="Baroncelli R."/>
        </authorList>
    </citation>
    <scope>NUCLEOTIDE SEQUENCE [LARGE SCALE GENOMIC DNA]</scope>
    <source>
        <strain evidence="7">7/96</strain>
    </source>
</reference>
<evidence type="ECO:0000256" key="5">
    <source>
        <dbReference type="SAM" id="MobiDB-lite"/>
    </source>
</evidence>
<evidence type="ECO:0000313" key="7">
    <source>
        <dbReference type="EMBL" id="POS71543.1"/>
    </source>
</evidence>
<feature type="region of interest" description="Disordered" evidence="5">
    <location>
        <begin position="48"/>
        <end position="68"/>
    </location>
</feature>
<evidence type="ECO:0000256" key="1">
    <source>
        <dbReference type="ARBA" id="ARBA00022723"/>
    </source>
</evidence>
<feature type="domain" description="MYND-type" evidence="6">
    <location>
        <begin position="251"/>
        <end position="293"/>
    </location>
</feature>
<keyword evidence="3" id="KW-0862">Zinc</keyword>
<feature type="compositionally biased region" description="Acidic residues" evidence="5">
    <location>
        <begin position="310"/>
        <end position="324"/>
    </location>
</feature>
<feature type="region of interest" description="Disordered" evidence="5">
    <location>
        <begin position="191"/>
        <end position="233"/>
    </location>
</feature>
<dbReference type="InParanoid" id="A0A2P5HMQ6"/>
<dbReference type="EMBL" id="MAVT02001236">
    <property type="protein sequence ID" value="POS71543.1"/>
    <property type="molecule type" value="Genomic_DNA"/>
</dbReference>
<dbReference type="InterPro" id="IPR002893">
    <property type="entry name" value="Znf_MYND"/>
</dbReference>
<evidence type="ECO:0000256" key="3">
    <source>
        <dbReference type="ARBA" id="ARBA00022833"/>
    </source>
</evidence>
<feature type="compositionally biased region" description="Low complexity" evidence="5">
    <location>
        <begin position="208"/>
        <end position="220"/>
    </location>
</feature>
<sequence>MGRWGYGLFEGDYDLDAIEEIFDHDVKKPLKKEVVRLRLKAWEEKQIEKKSGEDGNKSGSAETSKKPSKKELQKDWEYDVNLYHLEYPRLVRDYLDSGVLAFLIRLHGPKKPNSRWSEDHGHKDLVLIAFCAMELGCTLPPGFLARLKANYRRVGLIGEELEQIRRGCEEYVNGKPYNFVSLGLVETASMSMDGETKRPEPRPPGLEPVPAEETVTTAEEPASKRRKIEPKATAPVPAAEEYDLVFPADTCANCGATQGHGSPDLKRCMGCKTTLYCFEGCQKWHWFRHRCHCKVNEKPEESAEQGSIDGDGDASEEDVESVTA</sequence>
<evidence type="ECO:0000259" key="6">
    <source>
        <dbReference type="PROSITE" id="PS50865"/>
    </source>
</evidence>
<dbReference type="Pfam" id="PF01753">
    <property type="entry name" value="zf-MYND"/>
    <property type="match status" value="1"/>
</dbReference>
<evidence type="ECO:0000313" key="8">
    <source>
        <dbReference type="Proteomes" id="UP000094444"/>
    </source>
</evidence>
<comment type="caution">
    <text evidence="7">The sequence shown here is derived from an EMBL/GenBank/DDBJ whole genome shotgun (WGS) entry which is preliminary data.</text>
</comment>
<dbReference type="OrthoDB" id="5233553at2759"/>
<name>A0A2P5HMQ6_DIAHE</name>
<dbReference type="PROSITE" id="PS01360">
    <property type="entry name" value="ZF_MYND_1"/>
    <property type="match status" value="1"/>
</dbReference>
<gene>
    <name evidence="7" type="ORF">DHEL01_v210057</name>
</gene>
<dbReference type="PROSITE" id="PS50865">
    <property type="entry name" value="ZF_MYND_2"/>
    <property type="match status" value="1"/>
</dbReference>
<keyword evidence="1" id="KW-0479">Metal-binding</keyword>
<dbReference type="STRING" id="158607.A0A2P5HMQ6"/>
<dbReference type="GO" id="GO:0008270">
    <property type="term" value="F:zinc ion binding"/>
    <property type="evidence" value="ECO:0007669"/>
    <property type="project" value="UniProtKB-KW"/>
</dbReference>
<organism evidence="7 8">
    <name type="scientific">Diaporthe helianthi</name>
    <dbReference type="NCBI Taxonomy" id="158607"/>
    <lineage>
        <taxon>Eukaryota</taxon>
        <taxon>Fungi</taxon>
        <taxon>Dikarya</taxon>
        <taxon>Ascomycota</taxon>
        <taxon>Pezizomycotina</taxon>
        <taxon>Sordariomycetes</taxon>
        <taxon>Sordariomycetidae</taxon>
        <taxon>Diaporthales</taxon>
        <taxon>Diaporthaceae</taxon>
        <taxon>Diaporthe</taxon>
    </lineage>
</organism>